<dbReference type="NCBIfam" id="NF010061">
    <property type="entry name" value="PRK13538.1"/>
    <property type="match status" value="1"/>
</dbReference>
<keyword evidence="7" id="KW-0472">Membrane</keyword>
<evidence type="ECO:0000256" key="2">
    <source>
        <dbReference type="ARBA" id="ARBA00022475"/>
    </source>
</evidence>
<keyword evidence="1" id="KW-0813">Transport</keyword>
<name>A0A4R3UJU0_9BURK</name>
<evidence type="ECO:0000256" key="4">
    <source>
        <dbReference type="ARBA" id="ARBA00022748"/>
    </source>
</evidence>
<dbReference type="InterPro" id="IPR005895">
    <property type="entry name" value="ABC_transptr_haem_export_CcmA"/>
</dbReference>
<dbReference type="NCBIfam" id="TIGR01189">
    <property type="entry name" value="ccmA"/>
    <property type="match status" value="1"/>
</dbReference>
<dbReference type="InterPro" id="IPR027417">
    <property type="entry name" value="P-loop_NTPase"/>
</dbReference>
<comment type="caution">
    <text evidence="9">The sequence shown here is derived from an EMBL/GenBank/DDBJ whole genome shotgun (WGS) entry which is preliminary data.</text>
</comment>
<dbReference type="PANTHER" id="PTHR43499:SF1">
    <property type="entry name" value="ABC TRANSPORTER I FAMILY MEMBER 1"/>
    <property type="match status" value="1"/>
</dbReference>
<dbReference type="GO" id="GO:0005524">
    <property type="term" value="F:ATP binding"/>
    <property type="evidence" value="ECO:0007669"/>
    <property type="project" value="UniProtKB-KW"/>
</dbReference>
<keyword evidence="10" id="KW-1185">Reference proteome</keyword>
<proteinExistence type="predicted"/>
<evidence type="ECO:0000256" key="7">
    <source>
        <dbReference type="ARBA" id="ARBA00023136"/>
    </source>
</evidence>
<dbReference type="SMART" id="SM00382">
    <property type="entry name" value="AAA"/>
    <property type="match status" value="1"/>
</dbReference>
<evidence type="ECO:0000256" key="6">
    <source>
        <dbReference type="ARBA" id="ARBA00022967"/>
    </source>
</evidence>
<dbReference type="InterPro" id="IPR003593">
    <property type="entry name" value="AAA+_ATPase"/>
</dbReference>
<dbReference type="SUPFAM" id="SSF52540">
    <property type="entry name" value="P-loop containing nucleoside triphosphate hydrolases"/>
    <property type="match status" value="1"/>
</dbReference>
<dbReference type="OrthoDB" id="9800654at2"/>
<accession>A0A4R3UJU0</accession>
<keyword evidence="5" id="KW-0067">ATP-binding</keyword>
<dbReference type="GO" id="GO:0017004">
    <property type="term" value="P:cytochrome complex assembly"/>
    <property type="evidence" value="ECO:0007669"/>
    <property type="project" value="UniProtKB-KW"/>
</dbReference>
<keyword evidence="4" id="KW-0201">Cytochrome c-type biogenesis</keyword>
<evidence type="ECO:0000259" key="8">
    <source>
        <dbReference type="PROSITE" id="PS50893"/>
    </source>
</evidence>
<dbReference type="Pfam" id="PF00005">
    <property type="entry name" value="ABC_tran"/>
    <property type="match status" value="1"/>
</dbReference>
<gene>
    <name evidence="9" type="ORF">EV686_11616</name>
</gene>
<dbReference type="PANTHER" id="PTHR43499">
    <property type="entry name" value="ABC TRANSPORTER I FAMILY MEMBER 1"/>
    <property type="match status" value="1"/>
</dbReference>
<sequence length="207" mass="22463">MLQALGLACLKGDRLLFRDLDLSLDRGGILRVAGANGCGKSSLLRMLCGLSAPEAGSILWRGKSIRKQRDVYHDQLLYIGHAPALNERLSPRENLRFACASAGDAASPADIALALERLGLTTQAGLPLRVLSQGQRKRTSLARLLLAPQRTLWILDEPFSALDARAVEMLSRHIESHCDAGGMVILTTHQEGAFTRPVQCLDMGERG</sequence>
<evidence type="ECO:0000313" key="10">
    <source>
        <dbReference type="Proteomes" id="UP000294692"/>
    </source>
</evidence>
<feature type="domain" description="ABC transporter" evidence="8">
    <location>
        <begin position="2"/>
        <end position="206"/>
    </location>
</feature>
<evidence type="ECO:0000313" key="9">
    <source>
        <dbReference type="EMBL" id="TCU91926.1"/>
    </source>
</evidence>
<dbReference type="Gene3D" id="3.40.50.300">
    <property type="entry name" value="P-loop containing nucleotide triphosphate hydrolases"/>
    <property type="match status" value="1"/>
</dbReference>
<dbReference type="AlphaFoldDB" id="A0A4R3UJU0"/>
<evidence type="ECO:0000256" key="5">
    <source>
        <dbReference type="ARBA" id="ARBA00022840"/>
    </source>
</evidence>
<dbReference type="GO" id="GO:0016887">
    <property type="term" value="F:ATP hydrolysis activity"/>
    <property type="evidence" value="ECO:0007669"/>
    <property type="project" value="InterPro"/>
</dbReference>
<evidence type="ECO:0000256" key="3">
    <source>
        <dbReference type="ARBA" id="ARBA00022741"/>
    </source>
</evidence>
<evidence type="ECO:0000256" key="1">
    <source>
        <dbReference type="ARBA" id="ARBA00022448"/>
    </source>
</evidence>
<keyword evidence="2" id="KW-1003">Cell membrane</keyword>
<protein>
    <submittedName>
        <fullName evidence="9">Heme exporter protein A</fullName>
    </submittedName>
</protein>
<reference evidence="9 10" key="1">
    <citation type="submission" date="2019-03" db="EMBL/GenBank/DDBJ databases">
        <title>Genomic Encyclopedia of Type Strains, Phase IV (KMG-IV): sequencing the most valuable type-strain genomes for metagenomic binning, comparative biology and taxonomic classification.</title>
        <authorList>
            <person name="Goeker M."/>
        </authorList>
    </citation>
    <scope>NUCLEOTIDE SEQUENCE [LARGE SCALE GENOMIC DNA]</scope>
    <source>
        <strain evidence="9 10">DSM 100048</strain>
    </source>
</reference>
<dbReference type="PROSITE" id="PS50893">
    <property type="entry name" value="ABC_TRANSPORTER_2"/>
    <property type="match status" value="1"/>
</dbReference>
<organism evidence="9 10">
    <name type="scientific">Paracandidimonas soli</name>
    <dbReference type="NCBI Taxonomy" id="1917182"/>
    <lineage>
        <taxon>Bacteria</taxon>
        <taxon>Pseudomonadati</taxon>
        <taxon>Pseudomonadota</taxon>
        <taxon>Betaproteobacteria</taxon>
        <taxon>Burkholderiales</taxon>
        <taxon>Alcaligenaceae</taxon>
        <taxon>Paracandidimonas</taxon>
    </lineage>
</organism>
<dbReference type="GO" id="GO:0022857">
    <property type="term" value="F:transmembrane transporter activity"/>
    <property type="evidence" value="ECO:0007669"/>
    <property type="project" value="InterPro"/>
</dbReference>
<dbReference type="EMBL" id="SMBX01000016">
    <property type="protein sequence ID" value="TCU91926.1"/>
    <property type="molecule type" value="Genomic_DNA"/>
</dbReference>
<dbReference type="RefSeq" id="WP_132478360.1">
    <property type="nucleotide sequence ID" value="NZ_JBHRVM010000001.1"/>
</dbReference>
<keyword evidence="3" id="KW-0547">Nucleotide-binding</keyword>
<dbReference type="InterPro" id="IPR003439">
    <property type="entry name" value="ABC_transporter-like_ATP-bd"/>
</dbReference>
<keyword evidence="6" id="KW-1278">Translocase</keyword>
<dbReference type="Proteomes" id="UP000294692">
    <property type="component" value="Unassembled WGS sequence"/>
</dbReference>